<dbReference type="AlphaFoldDB" id="A0A8J7FIU0"/>
<gene>
    <name evidence="1" type="ORF">INR99_02615</name>
</gene>
<evidence type="ECO:0000313" key="2">
    <source>
        <dbReference type="Proteomes" id="UP000604481"/>
    </source>
</evidence>
<accession>A0A8J7FIU0</accession>
<protein>
    <submittedName>
        <fullName evidence="1">Uncharacterized protein</fullName>
    </submittedName>
</protein>
<sequence>MTSRNDVRSGLEYKAAESRTIIYTSPMLSPVTAGTRIQHRRYIILPTMQLSAILATAPLDTIPARLIRRGAGKFWQQLGNGKYAIVAGSDISYLIRYRSAILAK</sequence>
<proteinExistence type="predicted"/>
<comment type="caution">
    <text evidence="1">The sequence shown here is derived from an EMBL/GenBank/DDBJ whole genome shotgun (WGS) entry which is preliminary data.</text>
</comment>
<organism evidence="1 2">
    <name type="scientific">Chitinilyticum piscinae</name>
    <dbReference type="NCBI Taxonomy" id="2866724"/>
    <lineage>
        <taxon>Bacteria</taxon>
        <taxon>Pseudomonadati</taxon>
        <taxon>Pseudomonadota</taxon>
        <taxon>Betaproteobacteria</taxon>
        <taxon>Neisseriales</taxon>
        <taxon>Chitinibacteraceae</taxon>
        <taxon>Chitinilyticum</taxon>
    </lineage>
</organism>
<dbReference type="EMBL" id="JADFUA010000001">
    <property type="protein sequence ID" value="MBE9608232.1"/>
    <property type="molecule type" value="Genomic_DNA"/>
</dbReference>
<reference evidence="1 2" key="1">
    <citation type="submission" date="2020-10" db="EMBL/GenBank/DDBJ databases">
        <title>The genome sequence of Chitinilyticum litopenaei 4Y14.</title>
        <authorList>
            <person name="Liu Y."/>
        </authorList>
    </citation>
    <scope>NUCLEOTIDE SEQUENCE [LARGE SCALE GENOMIC DNA]</scope>
    <source>
        <strain evidence="1 2">4Y14</strain>
    </source>
</reference>
<evidence type="ECO:0000313" key="1">
    <source>
        <dbReference type="EMBL" id="MBE9608232.1"/>
    </source>
</evidence>
<dbReference type="Proteomes" id="UP000604481">
    <property type="component" value="Unassembled WGS sequence"/>
</dbReference>
<keyword evidence="2" id="KW-1185">Reference proteome</keyword>
<name>A0A8J7FIU0_9NEIS</name>